<gene>
    <name evidence="2" type="ORF">DFR68_105618</name>
</gene>
<dbReference type="InterPro" id="IPR006016">
    <property type="entry name" value="UspA"/>
</dbReference>
<sequence>MTYHDDPHQPAIAPVVVGVDGSPDAETALRWAAEFAERRGRPLQIAHGMNPARIGAYAVTAALAADAARTRGREIVYRAEHLAGRRPRRPRRVSPAP</sequence>
<dbReference type="Gene3D" id="3.40.50.620">
    <property type="entry name" value="HUPs"/>
    <property type="match status" value="1"/>
</dbReference>
<evidence type="ECO:0000313" key="2">
    <source>
        <dbReference type="EMBL" id="RDI51140.1"/>
    </source>
</evidence>
<dbReference type="CDD" id="cd00293">
    <property type="entry name" value="USP-like"/>
    <property type="match status" value="1"/>
</dbReference>
<protein>
    <submittedName>
        <fullName evidence="2">Universal stress protein family protein</fullName>
    </submittedName>
</protein>
<evidence type="ECO:0000313" key="3">
    <source>
        <dbReference type="Proteomes" id="UP000255355"/>
    </source>
</evidence>
<organism evidence="2 3">
    <name type="scientific">Nocardia mexicana</name>
    <dbReference type="NCBI Taxonomy" id="279262"/>
    <lineage>
        <taxon>Bacteria</taxon>
        <taxon>Bacillati</taxon>
        <taxon>Actinomycetota</taxon>
        <taxon>Actinomycetes</taxon>
        <taxon>Mycobacteriales</taxon>
        <taxon>Nocardiaceae</taxon>
        <taxon>Nocardia</taxon>
    </lineage>
</organism>
<dbReference type="OrthoDB" id="3174546at2"/>
<dbReference type="Pfam" id="PF00582">
    <property type="entry name" value="Usp"/>
    <property type="match status" value="1"/>
</dbReference>
<dbReference type="SUPFAM" id="SSF52402">
    <property type="entry name" value="Adenine nucleotide alpha hydrolases-like"/>
    <property type="match status" value="1"/>
</dbReference>
<comment type="caution">
    <text evidence="2">The sequence shown here is derived from an EMBL/GenBank/DDBJ whole genome shotgun (WGS) entry which is preliminary data.</text>
</comment>
<evidence type="ECO:0000259" key="1">
    <source>
        <dbReference type="Pfam" id="PF00582"/>
    </source>
</evidence>
<accession>A0A370H4N4</accession>
<dbReference type="RefSeq" id="WP_068023539.1">
    <property type="nucleotide sequence ID" value="NZ_QQAZ01000005.1"/>
</dbReference>
<dbReference type="AlphaFoldDB" id="A0A370H4N4"/>
<keyword evidence="3" id="KW-1185">Reference proteome</keyword>
<dbReference type="EMBL" id="QQAZ01000005">
    <property type="protein sequence ID" value="RDI51140.1"/>
    <property type="molecule type" value="Genomic_DNA"/>
</dbReference>
<name>A0A370H4N4_9NOCA</name>
<reference evidence="2 3" key="1">
    <citation type="submission" date="2018-07" db="EMBL/GenBank/DDBJ databases">
        <title>Genomic Encyclopedia of Type Strains, Phase IV (KMG-IV): sequencing the most valuable type-strain genomes for metagenomic binning, comparative biology and taxonomic classification.</title>
        <authorList>
            <person name="Goeker M."/>
        </authorList>
    </citation>
    <scope>NUCLEOTIDE SEQUENCE [LARGE SCALE GENOMIC DNA]</scope>
    <source>
        <strain evidence="2 3">DSM 44952</strain>
    </source>
</reference>
<dbReference type="InterPro" id="IPR014729">
    <property type="entry name" value="Rossmann-like_a/b/a_fold"/>
</dbReference>
<dbReference type="Proteomes" id="UP000255355">
    <property type="component" value="Unassembled WGS sequence"/>
</dbReference>
<feature type="domain" description="UspA" evidence="1">
    <location>
        <begin position="14"/>
        <end position="76"/>
    </location>
</feature>
<proteinExistence type="predicted"/>